<feature type="region of interest" description="Disordered" evidence="1">
    <location>
        <begin position="50"/>
        <end position="89"/>
    </location>
</feature>
<evidence type="ECO:0000256" key="1">
    <source>
        <dbReference type="SAM" id="MobiDB-lite"/>
    </source>
</evidence>
<feature type="region of interest" description="Disordered" evidence="1">
    <location>
        <begin position="103"/>
        <end position="124"/>
    </location>
</feature>
<evidence type="ECO:0000313" key="2">
    <source>
        <dbReference type="EMBL" id="KAF1835935.1"/>
    </source>
</evidence>
<reference evidence="2" key="1">
    <citation type="submission" date="2020-01" db="EMBL/GenBank/DDBJ databases">
        <authorList>
            <consortium name="DOE Joint Genome Institute"/>
            <person name="Haridas S."/>
            <person name="Albert R."/>
            <person name="Binder M."/>
            <person name="Bloem J."/>
            <person name="Labutti K."/>
            <person name="Salamov A."/>
            <person name="Andreopoulos B."/>
            <person name="Baker S.E."/>
            <person name="Barry K."/>
            <person name="Bills G."/>
            <person name="Bluhm B.H."/>
            <person name="Cannon C."/>
            <person name="Castanera R."/>
            <person name="Culley D.E."/>
            <person name="Daum C."/>
            <person name="Ezra D."/>
            <person name="Gonzalez J.B."/>
            <person name="Henrissat B."/>
            <person name="Kuo A."/>
            <person name="Liang C."/>
            <person name="Lipzen A."/>
            <person name="Lutzoni F."/>
            <person name="Magnuson J."/>
            <person name="Mondo S."/>
            <person name="Nolan M."/>
            <person name="Ohm R."/>
            <person name="Pangilinan J."/>
            <person name="Park H.-J."/>
            <person name="Ramirez L."/>
            <person name="Alfaro M."/>
            <person name="Sun H."/>
            <person name="Tritt A."/>
            <person name="Yoshinaga Y."/>
            <person name="Zwiers L.-H."/>
            <person name="Turgeon B.G."/>
            <person name="Goodwin S.B."/>
            <person name="Spatafora J.W."/>
            <person name="Crous P.W."/>
            <person name="Grigoriev I.V."/>
        </authorList>
    </citation>
    <scope>NUCLEOTIDE SEQUENCE</scope>
    <source>
        <strain evidence="2">P77</strain>
    </source>
</reference>
<keyword evidence="3" id="KW-1185">Reference proteome</keyword>
<organism evidence="2 3">
    <name type="scientific">Decorospora gaudefroyi</name>
    <dbReference type="NCBI Taxonomy" id="184978"/>
    <lineage>
        <taxon>Eukaryota</taxon>
        <taxon>Fungi</taxon>
        <taxon>Dikarya</taxon>
        <taxon>Ascomycota</taxon>
        <taxon>Pezizomycotina</taxon>
        <taxon>Dothideomycetes</taxon>
        <taxon>Pleosporomycetidae</taxon>
        <taxon>Pleosporales</taxon>
        <taxon>Pleosporineae</taxon>
        <taxon>Pleosporaceae</taxon>
        <taxon>Decorospora</taxon>
    </lineage>
</organism>
<gene>
    <name evidence="2" type="ORF">BDW02DRAFT_596883</name>
</gene>
<proteinExistence type="predicted"/>
<dbReference type="Proteomes" id="UP000800040">
    <property type="component" value="Unassembled WGS sequence"/>
</dbReference>
<accession>A0A6A5KD36</accession>
<dbReference type="AlphaFoldDB" id="A0A6A5KD36"/>
<dbReference type="EMBL" id="ML975280">
    <property type="protein sequence ID" value="KAF1835935.1"/>
    <property type="molecule type" value="Genomic_DNA"/>
</dbReference>
<sequence length="149" mass="17119">MLAMKEREDRIKQRVELHRERIEGLITQVQTDKVQDTLAYHRRKIVFLRGRQRELSQEQAHSRRKASHEDNRQAPIRRNGTEATGAGSLQHNSISVAERHRGAALYNPPPPDVGRHTTTPIRPTPTRVSVHRAAEMNQMIYGHARLTQG</sequence>
<evidence type="ECO:0000313" key="3">
    <source>
        <dbReference type="Proteomes" id="UP000800040"/>
    </source>
</evidence>
<protein>
    <submittedName>
        <fullName evidence="2">Uncharacterized protein</fullName>
    </submittedName>
</protein>
<name>A0A6A5KD36_9PLEO</name>